<dbReference type="EMBL" id="JABULH010000001">
    <property type="protein sequence ID" value="NTS64072.1"/>
    <property type="molecule type" value="Genomic_DNA"/>
</dbReference>
<keyword evidence="3" id="KW-1185">Reference proteome</keyword>
<dbReference type="RefSeq" id="WP_174192133.1">
    <property type="nucleotide sequence ID" value="NZ_JABULH010000001.1"/>
</dbReference>
<feature type="transmembrane region" description="Helical" evidence="1">
    <location>
        <begin position="130"/>
        <end position="155"/>
    </location>
</feature>
<organism evidence="2 3">
    <name type="scientific">Sphingomonas hominis</name>
    <dbReference type="NCBI Taxonomy" id="2741495"/>
    <lineage>
        <taxon>Bacteria</taxon>
        <taxon>Pseudomonadati</taxon>
        <taxon>Pseudomonadota</taxon>
        <taxon>Alphaproteobacteria</taxon>
        <taxon>Sphingomonadales</taxon>
        <taxon>Sphingomonadaceae</taxon>
        <taxon>Sphingomonas</taxon>
    </lineage>
</organism>
<feature type="transmembrane region" description="Helical" evidence="1">
    <location>
        <begin position="56"/>
        <end position="76"/>
    </location>
</feature>
<accession>A0ABX2JDA9</accession>
<feature type="transmembrane region" description="Helical" evidence="1">
    <location>
        <begin position="97"/>
        <end position="118"/>
    </location>
</feature>
<name>A0ABX2JDA9_9SPHN</name>
<sequence length="257" mass="27237">MWGSIKAMYDGAARFARAAPLLFLVPALVEFAQHVAEVQSGMYLSRDAARAAANDPARLAFGFAKTLALILPGYWFTRFLAFHGDLRRTLALDTRAMGLFAIQFAIIGAAQYLMLFGPPLGPTLGLDGRAAGIAAIALVVAQTILGIYLTAWFVAWPLGNAAIGPLRSCRVMTGHFWRAIGYLLAGTVPLMALHYALGLGAIGRPPALVWIMLALDAIAVAFLALTMTAAKYMPARDAAASKGVSLLPKPDAVPAAR</sequence>
<evidence type="ECO:0000313" key="2">
    <source>
        <dbReference type="EMBL" id="NTS64072.1"/>
    </source>
</evidence>
<keyword evidence="1" id="KW-0472">Membrane</keyword>
<evidence type="ECO:0000256" key="1">
    <source>
        <dbReference type="SAM" id="Phobius"/>
    </source>
</evidence>
<feature type="transmembrane region" description="Helical" evidence="1">
    <location>
        <begin position="207"/>
        <end position="226"/>
    </location>
</feature>
<comment type="caution">
    <text evidence="2">The sequence shown here is derived from an EMBL/GenBank/DDBJ whole genome shotgun (WGS) entry which is preliminary data.</text>
</comment>
<gene>
    <name evidence="2" type="ORF">HRV97_02715</name>
</gene>
<proteinExistence type="predicted"/>
<feature type="transmembrane region" description="Helical" evidence="1">
    <location>
        <begin position="176"/>
        <end position="195"/>
    </location>
</feature>
<dbReference type="Proteomes" id="UP000621447">
    <property type="component" value="Unassembled WGS sequence"/>
</dbReference>
<keyword evidence="1" id="KW-0812">Transmembrane</keyword>
<reference evidence="2 3" key="1">
    <citation type="submission" date="2020-06" db="EMBL/GenBank/DDBJ databases">
        <title>Sphingomonas hominis sp. nov., a member of the Sphingomonas, isolated from the hair of a 22-year-old girl.</title>
        <authorList>
            <person name="Zhang D.-F."/>
            <person name="Cui X.-W."/>
        </authorList>
    </citation>
    <scope>NUCLEOTIDE SEQUENCE [LARGE SCALE GENOMIC DNA]</scope>
    <source>
        <strain evidence="2 3">HHU CXW</strain>
    </source>
</reference>
<evidence type="ECO:0000313" key="3">
    <source>
        <dbReference type="Proteomes" id="UP000621447"/>
    </source>
</evidence>
<protein>
    <submittedName>
        <fullName evidence="2">Uncharacterized protein</fullName>
    </submittedName>
</protein>
<keyword evidence="1" id="KW-1133">Transmembrane helix</keyword>